<evidence type="ECO:0000256" key="1">
    <source>
        <dbReference type="SAM" id="Phobius"/>
    </source>
</evidence>
<feature type="transmembrane region" description="Helical" evidence="1">
    <location>
        <begin position="28"/>
        <end position="47"/>
    </location>
</feature>
<evidence type="ECO:0000313" key="2">
    <source>
        <dbReference type="EMBL" id="CAL7949600.1"/>
    </source>
</evidence>
<dbReference type="EMBL" id="CAXAJV020001300">
    <property type="protein sequence ID" value="CAL7949600.1"/>
    <property type="molecule type" value="Genomic_DNA"/>
</dbReference>
<organism evidence="2 3">
    <name type="scientific">Xylocopa violacea</name>
    <name type="common">Violet carpenter bee</name>
    <name type="synonym">Apis violacea</name>
    <dbReference type="NCBI Taxonomy" id="135666"/>
    <lineage>
        <taxon>Eukaryota</taxon>
        <taxon>Metazoa</taxon>
        <taxon>Ecdysozoa</taxon>
        <taxon>Arthropoda</taxon>
        <taxon>Hexapoda</taxon>
        <taxon>Insecta</taxon>
        <taxon>Pterygota</taxon>
        <taxon>Neoptera</taxon>
        <taxon>Endopterygota</taxon>
        <taxon>Hymenoptera</taxon>
        <taxon>Apocrita</taxon>
        <taxon>Aculeata</taxon>
        <taxon>Apoidea</taxon>
        <taxon>Anthophila</taxon>
        <taxon>Apidae</taxon>
        <taxon>Xylocopa</taxon>
        <taxon>Xylocopa</taxon>
    </lineage>
</organism>
<reference evidence="2 3" key="1">
    <citation type="submission" date="2024-08" db="EMBL/GenBank/DDBJ databases">
        <authorList>
            <person name="Will J Nash"/>
            <person name="Angela Man"/>
            <person name="Seanna McTaggart"/>
            <person name="Kendall Baker"/>
            <person name="Tom Barker"/>
            <person name="Leah Catchpole"/>
            <person name="Alex Durrant"/>
            <person name="Karim Gharbi"/>
            <person name="Naomi Irish"/>
            <person name="Gemy Kaithakottil"/>
            <person name="Debby Ku"/>
            <person name="Aaliyah Providence"/>
            <person name="Felix Shaw"/>
            <person name="David Swarbreck"/>
            <person name="Chris Watkins"/>
            <person name="Ann M. McCartney"/>
            <person name="Giulio Formenti"/>
            <person name="Alice Mouton"/>
            <person name="Noel Vella"/>
            <person name="Bjorn M von Reumont"/>
            <person name="Adriana Vella"/>
            <person name="Wilfried Haerty"/>
        </authorList>
    </citation>
    <scope>NUCLEOTIDE SEQUENCE [LARGE SCALE GENOMIC DNA]</scope>
</reference>
<keyword evidence="1" id="KW-0472">Membrane</keyword>
<accession>A0ABP1P8L9</accession>
<gene>
    <name evidence="2" type="ORF">XYLVIOL_LOCUS9496</name>
</gene>
<feature type="transmembrane region" description="Helical" evidence="1">
    <location>
        <begin position="135"/>
        <end position="159"/>
    </location>
</feature>
<evidence type="ECO:0000313" key="3">
    <source>
        <dbReference type="Proteomes" id="UP001642520"/>
    </source>
</evidence>
<feature type="transmembrane region" description="Helical" evidence="1">
    <location>
        <begin position="215"/>
        <end position="240"/>
    </location>
</feature>
<keyword evidence="1" id="KW-1133">Transmembrane helix</keyword>
<keyword evidence="3" id="KW-1185">Reference proteome</keyword>
<sequence>MQLLEEYKELIERDAHEILRLWKYAQMFLYLLSAISGYICSFLFYVLKEHIFGGNCPFWATSSLMLNQESGPDCILNSCTTISNWWRYIIIDYPDDILCEVYLMTCFLSCLFGIVWFTLFLMCGKGGHYVSIYEGPWRIVVPAMFFNFVFVIICMFAHYNLGEGYEAFQESIIDVSSEIYNIYEIVADVSDCEIIKMYMNMSNYNVHSMCNMMSYLQVFSVIMVCSWISGLIILILRVLTVSDFTVLRIRIYEIKEE</sequence>
<comment type="caution">
    <text evidence="2">The sequence shown here is derived from an EMBL/GenBank/DDBJ whole genome shotgun (WGS) entry which is preliminary data.</text>
</comment>
<dbReference type="Proteomes" id="UP001642520">
    <property type="component" value="Unassembled WGS sequence"/>
</dbReference>
<name>A0ABP1P8L9_XYLVO</name>
<keyword evidence="1" id="KW-0812">Transmembrane</keyword>
<feature type="transmembrane region" description="Helical" evidence="1">
    <location>
        <begin position="101"/>
        <end position="123"/>
    </location>
</feature>
<proteinExistence type="predicted"/>
<protein>
    <submittedName>
        <fullName evidence="2">Uncharacterized protein</fullName>
    </submittedName>
</protein>